<evidence type="ECO:0000256" key="1">
    <source>
        <dbReference type="ARBA" id="ARBA00022741"/>
    </source>
</evidence>
<keyword evidence="3 6" id="KW-0378">Hydrolase</keyword>
<keyword evidence="7" id="KW-1185">Reference proteome</keyword>
<dbReference type="GO" id="GO:0042274">
    <property type="term" value="P:ribosomal small subunit biogenesis"/>
    <property type="evidence" value="ECO:0007669"/>
    <property type="project" value="UniProtKB-UniRule"/>
</dbReference>
<dbReference type="EC" id="3.6.1.-" evidence="3"/>
<evidence type="ECO:0000259" key="5">
    <source>
        <dbReference type="PROSITE" id="PS51721"/>
    </source>
</evidence>
<comment type="similarity">
    <text evidence="3">Belongs to the TRAFAC class YlqF/YawG GTPase family. RsgA subfamily.</text>
</comment>
<keyword evidence="3" id="KW-0690">Ribosome biogenesis</keyword>
<dbReference type="PROSITE" id="PS50936">
    <property type="entry name" value="ENGC_GTPASE"/>
    <property type="match status" value="1"/>
</dbReference>
<dbReference type="InterPro" id="IPR004881">
    <property type="entry name" value="Ribosome_biogen_GTPase_RsgA"/>
</dbReference>
<evidence type="ECO:0000313" key="7">
    <source>
        <dbReference type="Proteomes" id="UP000250079"/>
    </source>
</evidence>
<dbReference type="KEGG" id="gai:IMCC3135_21965"/>
<dbReference type="EMBL" id="CP018632">
    <property type="protein sequence ID" value="ASJ74465.1"/>
    <property type="molecule type" value="Genomic_DNA"/>
</dbReference>
<dbReference type="InterPro" id="IPR027417">
    <property type="entry name" value="P-loop_NTPase"/>
</dbReference>
<accession>A0A2Z2NVC9</accession>
<keyword evidence="3" id="KW-0694">RNA-binding</keyword>
<dbReference type="NCBIfam" id="TIGR00157">
    <property type="entry name" value="ribosome small subunit-dependent GTPase A"/>
    <property type="match status" value="1"/>
</dbReference>
<dbReference type="CDD" id="cd01854">
    <property type="entry name" value="YjeQ_EngC"/>
    <property type="match status" value="1"/>
</dbReference>
<name>A0A2Z2NVC9_9GAMM</name>
<dbReference type="GO" id="GO:0003924">
    <property type="term" value="F:GTPase activity"/>
    <property type="evidence" value="ECO:0007669"/>
    <property type="project" value="UniProtKB-UniRule"/>
</dbReference>
<dbReference type="Pfam" id="PF03193">
    <property type="entry name" value="RsgA_GTPase"/>
    <property type="match status" value="1"/>
</dbReference>
<dbReference type="PANTHER" id="PTHR32120">
    <property type="entry name" value="SMALL RIBOSOMAL SUBUNIT BIOGENESIS GTPASE RSGA"/>
    <property type="match status" value="1"/>
</dbReference>
<feature type="binding site" evidence="3">
    <location>
        <begin position="114"/>
        <end position="117"/>
    </location>
    <ligand>
        <name>GTP</name>
        <dbReference type="ChEBI" id="CHEBI:37565"/>
    </ligand>
</feature>
<feature type="binding site" evidence="3">
    <location>
        <position position="263"/>
    </location>
    <ligand>
        <name>Zn(2+)</name>
        <dbReference type="ChEBI" id="CHEBI:29105"/>
    </ligand>
</feature>
<feature type="binding site" evidence="3">
    <location>
        <position position="255"/>
    </location>
    <ligand>
        <name>Zn(2+)</name>
        <dbReference type="ChEBI" id="CHEBI:29105"/>
    </ligand>
</feature>
<dbReference type="GO" id="GO:0046872">
    <property type="term" value="F:metal ion binding"/>
    <property type="evidence" value="ECO:0007669"/>
    <property type="project" value="UniProtKB-KW"/>
</dbReference>
<dbReference type="GO" id="GO:0005737">
    <property type="term" value="C:cytoplasm"/>
    <property type="evidence" value="ECO:0007669"/>
    <property type="project" value="UniProtKB-SubCell"/>
</dbReference>
<protein>
    <recommendedName>
        <fullName evidence="3">Small ribosomal subunit biogenesis GTPase RsgA</fullName>
        <ecNumber evidence="3">3.6.1.-</ecNumber>
    </recommendedName>
</protein>
<proteinExistence type="inferred from homology"/>
<sequence length="288" mass="30966">MQARIIANFRASVAVQIEGQSAIRQAYPLRSVPLLVAGDKVLCEEDGDVLRVHELVPRSSVLERSDRRTFKPLAANLTHLGIVSANPPGIDTLLIDQFCLAAHRAGVGALIILNKADLLSEEERESCDRMLEVYRSIGYPAVAIDTKNADGIDPLLNELEGRAFTLVGASGVGKSSIIQKLLPDKELRVGAVSAATGIGSHTTSVTFWYDLPGGAAIIDSPGVRQYSVAHLAPNIVREGYHELARAAESCRFGDCSHTVEPGCGVLHALAENTVAQWRYDNYCKLAGI</sequence>
<comment type="subcellular location">
    <subcellularLocation>
        <location evidence="3">Cytoplasm</location>
    </subcellularLocation>
</comment>
<organism evidence="6 7">
    <name type="scientific">Granulosicoccus antarcticus IMCC3135</name>
    <dbReference type="NCBI Taxonomy" id="1192854"/>
    <lineage>
        <taxon>Bacteria</taxon>
        <taxon>Pseudomonadati</taxon>
        <taxon>Pseudomonadota</taxon>
        <taxon>Gammaproteobacteria</taxon>
        <taxon>Chromatiales</taxon>
        <taxon>Granulosicoccaceae</taxon>
        <taxon>Granulosicoccus</taxon>
    </lineage>
</organism>
<reference evidence="6 7" key="1">
    <citation type="submission" date="2016-12" db="EMBL/GenBank/DDBJ databases">
        <authorList>
            <person name="Song W.-J."/>
            <person name="Kurnit D.M."/>
        </authorList>
    </citation>
    <scope>NUCLEOTIDE SEQUENCE [LARGE SCALE GENOMIC DNA]</scope>
    <source>
        <strain evidence="6 7">IMCC3135</strain>
    </source>
</reference>
<keyword evidence="2 3" id="KW-0342">GTP-binding</keyword>
<dbReference type="HAMAP" id="MF_01820">
    <property type="entry name" value="GTPase_RsgA"/>
    <property type="match status" value="1"/>
</dbReference>
<dbReference type="GO" id="GO:0005525">
    <property type="term" value="F:GTP binding"/>
    <property type="evidence" value="ECO:0007669"/>
    <property type="project" value="UniProtKB-UniRule"/>
</dbReference>
<dbReference type="Gene3D" id="1.10.40.50">
    <property type="entry name" value="Probable gtpase engc, domain 3"/>
    <property type="match status" value="1"/>
</dbReference>
<dbReference type="InterPro" id="IPR030378">
    <property type="entry name" value="G_CP_dom"/>
</dbReference>
<evidence type="ECO:0000313" key="6">
    <source>
        <dbReference type="EMBL" id="ASJ74465.1"/>
    </source>
</evidence>
<dbReference type="PROSITE" id="PS51721">
    <property type="entry name" value="G_CP"/>
    <property type="match status" value="1"/>
</dbReference>
<dbReference type="Proteomes" id="UP000250079">
    <property type="component" value="Chromosome"/>
</dbReference>
<dbReference type="InterPro" id="IPR010914">
    <property type="entry name" value="RsgA_GTPase_dom"/>
</dbReference>
<dbReference type="PANTHER" id="PTHR32120:SF11">
    <property type="entry name" value="SMALL RIBOSOMAL SUBUNIT BIOGENESIS GTPASE RSGA 1, MITOCHONDRIAL-RELATED"/>
    <property type="match status" value="1"/>
</dbReference>
<gene>
    <name evidence="3 6" type="primary">rsgA</name>
    <name evidence="6" type="ORF">IMCC3135_21965</name>
</gene>
<evidence type="ECO:0000259" key="4">
    <source>
        <dbReference type="PROSITE" id="PS50936"/>
    </source>
</evidence>
<keyword evidence="3" id="KW-0699">rRNA-binding</keyword>
<keyword evidence="1 3" id="KW-0547">Nucleotide-binding</keyword>
<dbReference type="Gene3D" id="3.40.50.300">
    <property type="entry name" value="P-loop containing nucleotide triphosphate hydrolases"/>
    <property type="match status" value="1"/>
</dbReference>
<dbReference type="GO" id="GO:0019843">
    <property type="term" value="F:rRNA binding"/>
    <property type="evidence" value="ECO:0007669"/>
    <property type="project" value="UniProtKB-KW"/>
</dbReference>
<feature type="binding site" evidence="3">
    <location>
        <position position="250"/>
    </location>
    <ligand>
        <name>Zn(2+)</name>
        <dbReference type="ChEBI" id="CHEBI:29105"/>
    </ligand>
</feature>
<comment type="cofactor">
    <cofactor evidence="3">
        <name>Zn(2+)</name>
        <dbReference type="ChEBI" id="CHEBI:29105"/>
    </cofactor>
    <text evidence="3">Binds 1 zinc ion per subunit.</text>
</comment>
<feature type="binding site" evidence="3">
    <location>
        <begin position="168"/>
        <end position="176"/>
    </location>
    <ligand>
        <name>GTP</name>
        <dbReference type="ChEBI" id="CHEBI:37565"/>
    </ligand>
</feature>
<evidence type="ECO:0000256" key="2">
    <source>
        <dbReference type="ARBA" id="ARBA00023134"/>
    </source>
</evidence>
<comment type="function">
    <text evidence="3">One of several proteins that assist in the late maturation steps of the functional core of the 30S ribosomal subunit. Helps release RbfA from mature subunits. May play a role in the assembly of ribosomal proteins into the subunit. Circularly permuted GTPase that catalyzes slow GTP hydrolysis, GTPase activity is stimulated by the 30S ribosomal subunit.</text>
</comment>
<keyword evidence="3" id="KW-0963">Cytoplasm</keyword>
<comment type="subunit">
    <text evidence="3">Monomer. Associates with 30S ribosomal subunit, binds 16S rRNA.</text>
</comment>
<keyword evidence="3" id="KW-0479">Metal-binding</keyword>
<feature type="domain" description="EngC GTPase" evidence="4">
    <location>
        <begin position="75"/>
        <end position="224"/>
    </location>
</feature>
<dbReference type="RefSeq" id="WP_088919494.1">
    <property type="nucleotide sequence ID" value="NZ_CP018632.1"/>
</dbReference>
<feature type="binding site" evidence="3">
    <location>
        <position position="257"/>
    </location>
    <ligand>
        <name>Zn(2+)</name>
        <dbReference type="ChEBI" id="CHEBI:29105"/>
    </ligand>
</feature>
<dbReference type="AlphaFoldDB" id="A0A2Z2NVC9"/>
<keyword evidence="3" id="KW-0862">Zinc</keyword>
<dbReference type="SUPFAM" id="SSF52540">
    <property type="entry name" value="P-loop containing nucleoside triphosphate hydrolases"/>
    <property type="match status" value="1"/>
</dbReference>
<feature type="domain" description="CP-type G" evidence="5">
    <location>
        <begin position="67"/>
        <end position="226"/>
    </location>
</feature>
<evidence type="ECO:0000256" key="3">
    <source>
        <dbReference type="HAMAP-Rule" id="MF_01820"/>
    </source>
</evidence>